<proteinExistence type="predicted"/>
<organism evidence="1 2">
    <name type="scientific">Hirsutella rhossiliensis</name>
    <dbReference type="NCBI Taxonomy" id="111463"/>
    <lineage>
        <taxon>Eukaryota</taxon>
        <taxon>Fungi</taxon>
        <taxon>Dikarya</taxon>
        <taxon>Ascomycota</taxon>
        <taxon>Pezizomycotina</taxon>
        <taxon>Sordariomycetes</taxon>
        <taxon>Hypocreomycetidae</taxon>
        <taxon>Hypocreales</taxon>
        <taxon>Ophiocordycipitaceae</taxon>
        <taxon>Hirsutella</taxon>
    </lineage>
</organism>
<sequence>MCSRVIDMVFCREVSSSVRASPLAATALLTAASVRAGLWTDHGSGIGGGLSMVASTGPKKGGEAQQLIGEYRRHHADSKKSAAPMVLRDFYASIFSWQFIRCPDWRTADLCGSALCMTTAIDYVGTRDDAGGGGYDVYMAAASEGVACLAGKAANQALRDLTIADSFMVAKDEMTERAMEILDVDEFIRVSGGPVTPSEFLRARWWDAAMVPYHRLIMSTDGYRHLTNSLGTFSSVHACGRIKRAIDSLIRYNEMVDVVSDYSNHECFNELLVALAVDGSSGAHGYAHAVARVTDDVLACGCGVDGHEEAAELAMGGCVWYLLVPRYIARKQLFSYENAVEDVVREAYAWPAPGTRLRAVADVSLQGGETLHTESWQPLWGGTDAWSPDAHQPAVISGLASRIVRRSLVAGPGLDAMHGFEAAARSALADCDRAAGQEGLGASSAKWCHLLETLLESVSAGGPVTRTLSCLFDRIWRHTIVGLNHDLPDSADGADERLFIDVDRAIRQTYLLPSARGAAVRRVFFGVTSGAVELSGLSPYARLCAGAARMQSLRDTHFSDPVWHEAAGSDDA</sequence>
<accession>A0A9P8MXP9</accession>
<dbReference type="AlphaFoldDB" id="A0A9P8MXP9"/>
<dbReference type="EMBL" id="JAIZPD010000004">
    <property type="protein sequence ID" value="KAH0964253.1"/>
    <property type="molecule type" value="Genomic_DNA"/>
</dbReference>
<name>A0A9P8MXP9_9HYPO</name>
<dbReference type="GeneID" id="68353810"/>
<protein>
    <submittedName>
        <fullName evidence="1">Uncharacterized protein</fullName>
    </submittedName>
</protein>
<reference evidence="1" key="1">
    <citation type="submission" date="2021-09" db="EMBL/GenBank/DDBJ databases">
        <title>A high-quality genome of the endoparasitic fungus Hirsutella rhossiliensis with a comparison of Hirsutella genomes reveals transposable elements contributing to genome size variation.</title>
        <authorList>
            <person name="Lin R."/>
            <person name="Jiao Y."/>
            <person name="Sun X."/>
            <person name="Ling J."/>
            <person name="Xie B."/>
            <person name="Cheng X."/>
        </authorList>
    </citation>
    <scope>NUCLEOTIDE SEQUENCE</scope>
    <source>
        <strain evidence="1">HR02</strain>
    </source>
</reference>
<dbReference type="Proteomes" id="UP000824596">
    <property type="component" value="Unassembled WGS sequence"/>
</dbReference>
<gene>
    <name evidence="1" type="ORF">HRG_04681</name>
</gene>
<evidence type="ECO:0000313" key="2">
    <source>
        <dbReference type="Proteomes" id="UP000824596"/>
    </source>
</evidence>
<evidence type="ECO:0000313" key="1">
    <source>
        <dbReference type="EMBL" id="KAH0964253.1"/>
    </source>
</evidence>
<dbReference type="RefSeq" id="XP_044721766.1">
    <property type="nucleotide sequence ID" value="XM_044863152.1"/>
</dbReference>
<comment type="caution">
    <text evidence="1">The sequence shown here is derived from an EMBL/GenBank/DDBJ whole genome shotgun (WGS) entry which is preliminary data.</text>
</comment>
<keyword evidence="2" id="KW-1185">Reference proteome</keyword>
<dbReference type="OrthoDB" id="10673800at2759"/>